<proteinExistence type="predicted"/>
<evidence type="ECO:0000313" key="1">
    <source>
        <dbReference type="EMBL" id="EGX53102.1"/>
    </source>
</evidence>
<accession>G1X192</accession>
<dbReference type="RefSeq" id="XP_011118254.1">
    <property type="nucleotide sequence ID" value="XM_011119952.1"/>
</dbReference>
<reference evidence="1 2" key="1">
    <citation type="journal article" date="2011" name="PLoS Pathog.">
        <title>Genomic and proteomic analyses of the fungus Arthrobotrys oligospora provide insights into nematode-trap formation.</title>
        <authorList>
            <person name="Yang J."/>
            <person name="Wang L."/>
            <person name="Ji X."/>
            <person name="Feng Y."/>
            <person name="Li X."/>
            <person name="Zou C."/>
            <person name="Xu J."/>
            <person name="Ren Y."/>
            <person name="Mi Q."/>
            <person name="Wu J."/>
            <person name="Liu S."/>
            <person name="Liu Y."/>
            <person name="Huang X."/>
            <person name="Wang H."/>
            <person name="Niu X."/>
            <person name="Li J."/>
            <person name="Liang L."/>
            <person name="Luo Y."/>
            <person name="Ji K."/>
            <person name="Zhou W."/>
            <person name="Yu Z."/>
            <person name="Li G."/>
            <person name="Liu Y."/>
            <person name="Li L."/>
            <person name="Qiao M."/>
            <person name="Feng L."/>
            <person name="Zhang K.-Q."/>
        </authorList>
    </citation>
    <scope>NUCLEOTIDE SEQUENCE [LARGE SCALE GENOMIC DNA]</scope>
    <source>
        <strain evidence="2">ATCC 24927 / CBS 115.81 / DSM 1491</strain>
    </source>
</reference>
<dbReference type="AlphaFoldDB" id="G1X192"/>
<keyword evidence="2" id="KW-1185">Reference proteome</keyword>
<name>G1X192_ARTOA</name>
<evidence type="ECO:0000313" key="2">
    <source>
        <dbReference type="Proteomes" id="UP000008784"/>
    </source>
</evidence>
<gene>
    <name evidence="1" type="ORF">AOL_s00007g51</name>
</gene>
<sequence>MEPSTSFPLQPLALGPRYTISIKRLASKRYSTAFHFPALVTVTPGKRVIRVQKSFPPDPTTFEYSHHPATTFFRRYRHHRHRHRRVSTIITLPPSNVWWRTSSRTIAPLIPPRRGRRSVRYALFKPFQINYAVFTAQLDIIDRAIKLDFVSCLSL</sequence>
<protein>
    <submittedName>
        <fullName evidence="1">Uncharacterized protein</fullName>
    </submittedName>
</protein>
<organism evidence="1 2">
    <name type="scientific">Arthrobotrys oligospora (strain ATCC 24927 / CBS 115.81 / DSM 1491)</name>
    <name type="common">Nematode-trapping fungus</name>
    <name type="synonym">Didymozoophaga oligospora</name>
    <dbReference type="NCBI Taxonomy" id="756982"/>
    <lineage>
        <taxon>Eukaryota</taxon>
        <taxon>Fungi</taxon>
        <taxon>Dikarya</taxon>
        <taxon>Ascomycota</taxon>
        <taxon>Pezizomycotina</taxon>
        <taxon>Orbiliomycetes</taxon>
        <taxon>Orbiliales</taxon>
        <taxon>Orbiliaceae</taxon>
        <taxon>Orbilia</taxon>
        <taxon>Orbilia oligospora</taxon>
    </lineage>
</organism>
<dbReference type="Proteomes" id="UP000008784">
    <property type="component" value="Unassembled WGS sequence"/>
</dbReference>
<dbReference type="GeneID" id="22889645"/>
<comment type="caution">
    <text evidence="1">The sequence shown here is derived from an EMBL/GenBank/DDBJ whole genome shotgun (WGS) entry which is preliminary data.</text>
</comment>
<dbReference type="HOGENOM" id="CLU_1695047_0_0_1"/>
<dbReference type="InParanoid" id="G1X192"/>
<dbReference type="EMBL" id="ADOT01000015">
    <property type="protein sequence ID" value="EGX53102.1"/>
    <property type="molecule type" value="Genomic_DNA"/>
</dbReference>